<dbReference type="GeneID" id="37022458"/>
<reference evidence="3 4" key="1">
    <citation type="journal article" date="2018" name="Mol. Biol. Evol.">
        <title>Broad Genomic Sampling Reveals a Smut Pathogenic Ancestry of the Fungal Clade Ustilaginomycotina.</title>
        <authorList>
            <person name="Kijpornyongpan T."/>
            <person name="Mondo S.J."/>
            <person name="Barry K."/>
            <person name="Sandor L."/>
            <person name="Lee J."/>
            <person name="Lipzen A."/>
            <person name="Pangilinan J."/>
            <person name="LaButti K."/>
            <person name="Hainaut M."/>
            <person name="Henrissat B."/>
            <person name="Grigoriev I.V."/>
            <person name="Spatafora J.W."/>
            <person name="Aime M.C."/>
        </authorList>
    </citation>
    <scope>NUCLEOTIDE SEQUENCE [LARGE SCALE GENOMIC DNA]</scope>
    <source>
        <strain evidence="3 4">MCA 3882</strain>
    </source>
</reference>
<feature type="region of interest" description="Disordered" evidence="1">
    <location>
        <begin position="936"/>
        <end position="981"/>
    </location>
</feature>
<sequence length="981" mass="110857">MASEAGLKSKARQEISSPVAQLKPLFTIPAIFNRPSRCESRSNSKKRARALRKRQISICCFSPFESILAVSMKDECSVAIWSYKEQSSEHLFSYPSSTQQSLFSASGPSNHTDTESAQAHLLCVIRHSRPVQDLVWLEKHASANQGQTRILLTRTSDGISRVWTTTIDDMHSMHLTAIISEEDRVQIEKDQHQQRVSQANINHRVFGKGVEHWDDIQERMDADEKVRGESTTLHDPSQHSWHVLRSEGGEEGIPILALFHDKHLNIFSPQRLTFWQRSLLACNMTQMSHPLPQPPAPFHKVNLDRMGIIAATEFVDKSKKTDIDGKPKMLESIHWISDDHLLASIQKGQRALILEGQTGTRKRGKEISLGYYEDEGREEHVQETEADRSRAQSISQIARSRAMALPYNHLEYLIRLVYWGQLSIALQLVYKTCRTLQERENQGPNTEDHAEKKEISLDGRTLRINISPAERQMEVQRLISDDEEQVKLKLRATDGEEGLRILASKVVVEGWQDEETNDHKASLARQASDIVANTILDLHQFSGQLDDSAVRYALNALSSIIYQDQDGKSFSSNFNFIPTSASQAKTSSLAEPPYTDSYLVKMSLHAWFSSTQEALLQYIETAYLARLSERSAKAEGGRADATVKLDWPVARRIGIFLWLRSNDQLRTVAENIARVQYTAGDHNDPTACALFYYALGKTKLLANLWRQAVWHPEYSKMMQFLKNDFSEPRWRTAAKKNAFALLSQRRFQMAAAFFLLGDSLQDAVNVCVRNLHDVSLAVALCRIWHVDKVGQEVLRELILQVILPAVCSSNDRYTLLWVTEVMGKRDLSITVIRSNDLSSTSKEVAKAFGIGNAKGSDVAIKENQRGTDDLFFFKSIVPSEPEEERQLVDMATETLKQDGMPNFAKCLLQDWQFNDGESNFPTYSLFDSGATFVPPQQAQTSEVKEEVPTPSSAQPMKSIMEKKKPAASAGDLEFNLDQWGM</sequence>
<dbReference type="InterPro" id="IPR022033">
    <property type="entry name" value="Rav1p_C"/>
</dbReference>
<evidence type="ECO:0000259" key="2">
    <source>
        <dbReference type="Pfam" id="PF12234"/>
    </source>
</evidence>
<dbReference type="InParanoid" id="A0A316VHU5"/>
<dbReference type="EMBL" id="KZ819602">
    <property type="protein sequence ID" value="PWN37209.1"/>
    <property type="molecule type" value="Genomic_DNA"/>
</dbReference>
<evidence type="ECO:0000313" key="3">
    <source>
        <dbReference type="EMBL" id="PWN37209.1"/>
    </source>
</evidence>
<dbReference type="InterPro" id="IPR036322">
    <property type="entry name" value="WD40_repeat_dom_sf"/>
</dbReference>
<protein>
    <recommendedName>
        <fullName evidence="2">RAVE complex protein Rav1 C-terminal domain-containing protein</fullName>
    </recommendedName>
</protein>
<evidence type="ECO:0000313" key="4">
    <source>
        <dbReference type="Proteomes" id="UP000245771"/>
    </source>
</evidence>
<dbReference type="RefSeq" id="XP_025357511.1">
    <property type="nucleotide sequence ID" value="XM_025500677.1"/>
</dbReference>
<dbReference type="SUPFAM" id="SSF50978">
    <property type="entry name" value="WD40 repeat-like"/>
    <property type="match status" value="1"/>
</dbReference>
<feature type="domain" description="RAVE complex protein Rav1 C-terminal" evidence="2">
    <location>
        <begin position="360"/>
        <end position="833"/>
    </location>
</feature>
<dbReference type="PANTHER" id="PTHR13950:SF9">
    <property type="entry name" value="RABCONNECTIN-3A"/>
    <property type="match status" value="1"/>
</dbReference>
<dbReference type="PANTHER" id="PTHR13950">
    <property type="entry name" value="RABCONNECTIN-RELATED"/>
    <property type="match status" value="1"/>
</dbReference>
<dbReference type="InterPro" id="IPR052208">
    <property type="entry name" value="DmX-like/RAVE_component"/>
</dbReference>
<dbReference type="OrthoDB" id="342131at2759"/>
<dbReference type="GO" id="GO:0007035">
    <property type="term" value="P:vacuolar acidification"/>
    <property type="evidence" value="ECO:0007669"/>
    <property type="project" value="TreeGrafter"/>
</dbReference>
<dbReference type="Proteomes" id="UP000245771">
    <property type="component" value="Unassembled WGS sequence"/>
</dbReference>
<name>A0A316VHU5_9BASI</name>
<accession>A0A316VHU5</accession>
<gene>
    <name evidence="3" type="ORF">FA14DRAFT_176508</name>
</gene>
<proteinExistence type="predicted"/>
<evidence type="ECO:0000256" key="1">
    <source>
        <dbReference type="SAM" id="MobiDB-lite"/>
    </source>
</evidence>
<dbReference type="Pfam" id="PF12234">
    <property type="entry name" value="Rav1p_C"/>
    <property type="match status" value="1"/>
</dbReference>
<organism evidence="3 4">
    <name type="scientific">Meira miltonrushii</name>
    <dbReference type="NCBI Taxonomy" id="1280837"/>
    <lineage>
        <taxon>Eukaryota</taxon>
        <taxon>Fungi</taxon>
        <taxon>Dikarya</taxon>
        <taxon>Basidiomycota</taxon>
        <taxon>Ustilaginomycotina</taxon>
        <taxon>Exobasidiomycetes</taxon>
        <taxon>Exobasidiales</taxon>
        <taxon>Brachybasidiaceae</taxon>
        <taxon>Meira</taxon>
    </lineage>
</organism>
<dbReference type="GO" id="GO:0043291">
    <property type="term" value="C:RAVE complex"/>
    <property type="evidence" value="ECO:0007669"/>
    <property type="project" value="TreeGrafter"/>
</dbReference>
<dbReference type="AlphaFoldDB" id="A0A316VHU5"/>
<dbReference type="STRING" id="1280837.A0A316VHU5"/>
<keyword evidence="4" id="KW-1185">Reference proteome</keyword>